<comment type="catalytic activity">
    <reaction evidence="4">
        <text>alpha-D-galactosyl-(1-&gt;3)-1D-myo-inositol + sucrose = raffinose + myo-inositol</text>
        <dbReference type="Rhea" id="RHEA:20161"/>
        <dbReference type="ChEBI" id="CHEBI:16634"/>
        <dbReference type="ChEBI" id="CHEBI:17268"/>
        <dbReference type="ChEBI" id="CHEBI:17505"/>
        <dbReference type="ChEBI" id="CHEBI:17992"/>
        <dbReference type="EC" id="2.4.1.82"/>
    </reaction>
</comment>
<evidence type="ECO:0000256" key="2">
    <source>
        <dbReference type="ARBA" id="ARBA00007240"/>
    </source>
</evidence>
<dbReference type="PANTHER" id="PTHR31268">
    <property type="match status" value="1"/>
</dbReference>
<dbReference type="PANTHER" id="PTHR31268:SF32">
    <property type="entry name" value="GALACTINOL--SUCROSE GALACTOSYLTRANSFERASE 2-RELATED"/>
    <property type="match status" value="1"/>
</dbReference>
<accession>A0AAN9UD60</accession>
<dbReference type="GO" id="GO:0004557">
    <property type="term" value="F:alpha-galactosidase activity"/>
    <property type="evidence" value="ECO:0007669"/>
    <property type="project" value="UniProtKB-EC"/>
</dbReference>
<dbReference type="InterPro" id="IPR017853">
    <property type="entry name" value="GH"/>
</dbReference>
<protein>
    <recommendedName>
        <fullName evidence="7">Alpha-galactosidase</fullName>
    </recommendedName>
</protein>
<proteinExistence type="inferred from homology"/>
<evidence type="ECO:0000256" key="4">
    <source>
        <dbReference type="ARBA" id="ARBA00049426"/>
    </source>
</evidence>
<reference evidence="5 6" key="1">
    <citation type="submission" date="2024-02" db="EMBL/GenBank/DDBJ databases">
        <title>De novo assembly and annotation of 12 fungi associated with fruit tree decline syndrome in Ontario, Canada.</title>
        <authorList>
            <person name="Sulman M."/>
            <person name="Ellouze W."/>
            <person name="Ilyukhin E."/>
        </authorList>
    </citation>
    <scope>NUCLEOTIDE SEQUENCE [LARGE SCALE GENOMIC DNA]</scope>
    <source>
        <strain evidence="5 6">M11/M66-122</strain>
    </source>
</reference>
<evidence type="ECO:0000256" key="3">
    <source>
        <dbReference type="ARBA" id="ARBA00023277"/>
    </source>
</evidence>
<gene>
    <name evidence="5" type="ORF">SLS62_009539</name>
</gene>
<dbReference type="Gene3D" id="3.20.20.70">
    <property type="entry name" value="Aldolase class I"/>
    <property type="match status" value="1"/>
</dbReference>
<keyword evidence="6" id="KW-1185">Reference proteome</keyword>
<comment type="catalytic activity">
    <reaction evidence="1">
        <text>Hydrolysis of terminal, non-reducing alpha-D-galactose residues in alpha-D-galactosides, including galactose oligosaccharides, galactomannans and galactolipids.</text>
        <dbReference type="EC" id="3.2.1.22"/>
    </reaction>
</comment>
<evidence type="ECO:0000256" key="1">
    <source>
        <dbReference type="ARBA" id="ARBA00001255"/>
    </source>
</evidence>
<dbReference type="Proteomes" id="UP001320420">
    <property type="component" value="Unassembled WGS sequence"/>
</dbReference>
<dbReference type="AlphaFoldDB" id="A0AAN9UD60"/>
<evidence type="ECO:0000313" key="5">
    <source>
        <dbReference type="EMBL" id="KAK7746079.1"/>
    </source>
</evidence>
<dbReference type="Pfam" id="PF05691">
    <property type="entry name" value="Raffinose_syn"/>
    <property type="match status" value="1"/>
</dbReference>
<comment type="similarity">
    <text evidence="2">Belongs to the glycosyl hydrolases 36 family.</text>
</comment>
<comment type="caution">
    <text evidence="5">The sequence shown here is derived from an EMBL/GenBank/DDBJ whole genome shotgun (WGS) entry which is preliminary data.</text>
</comment>
<organism evidence="5 6">
    <name type="scientific">Diatrype stigma</name>
    <dbReference type="NCBI Taxonomy" id="117547"/>
    <lineage>
        <taxon>Eukaryota</taxon>
        <taxon>Fungi</taxon>
        <taxon>Dikarya</taxon>
        <taxon>Ascomycota</taxon>
        <taxon>Pezizomycotina</taxon>
        <taxon>Sordariomycetes</taxon>
        <taxon>Xylariomycetidae</taxon>
        <taxon>Xylariales</taxon>
        <taxon>Diatrypaceae</taxon>
        <taxon>Diatrype</taxon>
    </lineage>
</organism>
<name>A0AAN9UD60_9PEZI</name>
<dbReference type="GO" id="GO:0047274">
    <property type="term" value="F:galactinol-sucrose galactosyltransferase activity"/>
    <property type="evidence" value="ECO:0007669"/>
    <property type="project" value="UniProtKB-EC"/>
</dbReference>
<sequence length="652" mass="72734">MSQTPNTDLWTVEGDIGPASEKSAYADVELGTPWGEYLRDNAAESTGLVLAAVGDSFESSLAAVMYHARDVVFASTGSNIESSNESQALDDDVKPQWLEEWYDGLGYCQDLAEEKLLGAIDALEDQNVHISSLIIDDNWQDIDDSGKSQFHYGWNSFEAQPKAFPSGLKDTVSRIRAKHSSIKHVAVWHALLGYWGGISPKGQLAQTYKTIDIVRENTPKRDMDLEGPMTVVAKEDVRKFYNDFYHFLSTCGIDAVKTDVQFMLDTWTSAKDRRELTTTYLDAWMISTLRYFSSRAISCMSQAPQVLFHQQLPRNRPPLLVRNSDDFFPHVPASHPWHIWANAHNSLFTQHLNVLPDWDMFQTVHEYSGFHAAARCLSGGPIYITDTPGEYNFDIINQITGRTPRGNTVIFRPSVVGKSIDQYNDYHDDVLLKIGSYHGRAATGTPLLGIFNVSQRPLRELIPLSQLSGVLPSLKYVVRSHETGSVTSVMVPDEDTAYLPVILDIRGFDILTAFPVAKFESSTRGILYTANLGLIGKMTGAAAITSNEFSSLPNGRVVLDTRLKALGVLGLYISNLLELSIERHFMVTIQGQPIPPHTVIKSTVDQQVLEVDVETAWKEMGLEAGWSNEVEVKVYFSIEKDTESSQNRDIKP</sequence>
<dbReference type="EMBL" id="JAKJXP020000102">
    <property type="protein sequence ID" value="KAK7746079.1"/>
    <property type="molecule type" value="Genomic_DNA"/>
</dbReference>
<dbReference type="InterPro" id="IPR008811">
    <property type="entry name" value="Glycosyl_hydrolases_36"/>
</dbReference>
<dbReference type="InterPro" id="IPR013785">
    <property type="entry name" value="Aldolase_TIM"/>
</dbReference>
<keyword evidence="3" id="KW-0119">Carbohydrate metabolism</keyword>
<dbReference type="SUPFAM" id="SSF51445">
    <property type="entry name" value="(Trans)glycosidases"/>
    <property type="match status" value="1"/>
</dbReference>
<evidence type="ECO:0000313" key="6">
    <source>
        <dbReference type="Proteomes" id="UP001320420"/>
    </source>
</evidence>
<evidence type="ECO:0008006" key="7">
    <source>
        <dbReference type="Google" id="ProtNLM"/>
    </source>
</evidence>